<organism evidence="1 2">
    <name type="scientific">Gordonia rhizosphera NBRC 16068</name>
    <dbReference type="NCBI Taxonomy" id="1108045"/>
    <lineage>
        <taxon>Bacteria</taxon>
        <taxon>Bacillati</taxon>
        <taxon>Actinomycetota</taxon>
        <taxon>Actinomycetes</taxon>
        <taxon>Mycobacteriales</taxon>
        <taxon>Gordoniaceae</taxon>
        <taxon>Gordonia</taxon>
    </lineage>
</organism>
<evidence type="ECO:0000313" key="2">
    <source>
        <dbReference type="Proteomes" id="UP000008363"/>
    </source>
</evidence>
<dbReference type="Gene3D" id="2.160.10.10">
    <property type="entry name" value="Hexapeptide repeat proteins"/>
    <property type="match status" value="1"/>
</dbReference>
<dbReference type="PANTHER" id="PTHR13061">
    <property type="entry name" value="DYNACTIN SUBUNIT P25"/>
    <property type="match status" value="1"/>
</dbReference>
<proteinExistence type="predicted"/>
<sequence length="174" mass="17703">MSRLLSVGSHTPSVAEGAWVAPGAVVVGQVSIADQVGIWYNAIVRGDMAAITIGARTNIQDGCALHADPDTPLTIGEGVSVGHNAVLHGCTVADDVLVGMGAVVMNRAVIGPGCIIAAGALIPEGTVIEARSLVVGAPGKARRACSETEIDHIRLNAAAYVDLAEKHRTATPVE</sequence>
<protein>
    <recommendedName>
        <fullName evidence="3">Gamma carbonic anhydrase family protein</fullName>
    </recommendedName>
</protein>
<reference evidence="1 2" key="1">
    <citation type="submission" date="2012-08" db="EMBL/GenBank/DDBJ databases">
        <title>Whole genome shotgun sequence of Gordonia rhizosphera NBRC 16068.</title>
        <authorList>
            <person name="Takarada H."/>
            <person name="Isaki S."/>
            <person name="Hosoyama A."/>
            <person name="Tsuchikane K."/>
            <person name="Katsumata H."/>
            <person name="Baba S."/>
            <person name="Ohji S."/>
            <person name="Yamazaki S."/>
            <person name="Fujita N."/>
        </authorList>
    </citation>
    <scope>NUCLEOTIDE SEQUENCE [LARGE SCALE GENOMIC DNA]</scope>
    <source>
        <strain evidence="1 2">NBRC 16068</strain>
    </source>
</reference>
<name>K6W844_9ACTN</name>
<accession>K6W844</accession>
<dbReference type="InterPro" id="IPR001451">
    <property type="entry name" value="Hexapep"/>
</dbReference>
<dbReference type="InterPro" id="IPR047324">
    <property type="entry name" value="LbH_gamma_CA-like"/>
</dbReference>
<keyword evidence="2" id="KW-1185">Reference proteome</keyword>
<evidence type="ECO:0000313" key="1">
    <source>
        <dbReference type="EMBL" id="GAB89906.1"/>
    </source>
</evidence>
<dbReference type="CDD" id="cd04645">
    <property type="entry name" value="LbH_gamma_CA_like"/>
    <property type="match status" value="1"/>
</dbReference>
<dbReference type="SUPFAM" id="SSF51161">
    <property type="entry name" value="Trimeric LpxA-like enzymes"/>
    <property type="match status" value="1"/>
</dbReference>
<dbReference type="InterPro" id="IPR011004">
    <property type="entry name" value="Trimer_LpxA-like_sf"/>
</dbReference>
<dbReference type="RefSeq" id="WP_006332309.1">
    <property type="nucleotide sequence ID" value="NZ_BAHC01000075.1"/>
</dbReference>
<gene>
    <name evidence="1" type="ORF">GORHZ_075_00020</name>
</gene>
<dbReference type="AlphaFoldDB" id="K6W844"/>
<dbReference type="PANTHER" id="PTHR13061:SF29">
    <property type="entry name" value="GAMMA CARBONIC ANHYDRASE-LIKE 1, MITOCHONDRIAL-RELATED"/>
    <property type="match status" value="1"/>
</dbReference>
<dbReference type="Pfam" id="PF00132">
    <property type="entry name" value="Hexapep"/>
    <property type="match status" value="1"/>
</dbReference>
<dbReference type="STRING" id="1108045.GORHZ_075_00020"/>
<dbReference type="OrthoDB" id="9803036at2"/>
<dbReference type="InterPro" id="IPR050484">
    <property type="entry name" value="Transf_Hexapept/Carb_Anhydrase"/>
</dbReference>
<dbReference type="eggNOG" id="COG0663">
    <property type="taxonomic scope" value="Bacteria"/>
</dbReference>
<comment type="caution">
    <text evidence="1">The sequence shown here is derived from an EMBL/GenBank/DDBJ whole genome shotgun (WGS) entry which is preliminary data.</text>
</comment>
<evidence type="ECO:0008006" key="3">
    <source>
        <dbReference type="Google" id="ProtNLM"/>
    </source>
</evidence>
<dbReference type="EMBL" id="BAHC01000075">
    <property type="protein sequence ID" value="GAB89906.1"/>
    <property type="molecule type" value="Genomic_DNA"/>
</dbReference>
<dbReference type="Proteomes" id="UP000008363">
    <property type="component" value="Unassembled WGS sequence"/>
</dbReference>